<sequence>MATLPITVLTPNAVQQSLQNNGLSALGLTTVELGTRWADATPNAGDFDSAALTLAIAGTVRAPFLGIRQNGFHDASSTLAAAVGANDTTLTLAPGTGTGFPTPVAPGRILLTLANSSGSKIETLECTARAADSLTVVRGAQGTSKQAFAAGDMVTLRLTPAERISEFYEVDGTPLNVNATIFRFHPQAYQRLQTICARRYAAAGQPLTLPLPSSLVIRSAEGFRSARWYRPDDALDDVTGTLSFHDRRGFILDPVYVAGLFADLLSPTSLPGLVPSSVTAAANGPGGVQSIAGLAAAGTIVHLIDPHGNPMRIATPGAGLITDDGAAVLTGNITGNLITLAAGNRIAPNALPPVTPLRIGFATNGTMSASPLLPPPLAAGTIPRLFYRVMVVDQNWYLLGNRSAAAVLGVPADDQRIPPELLPIVRDMVDIDYLADGPDTLGEATRILNRPLQSMIVAVSPNIDQSLLTPAGPGAPAHWPALPPPNTSAGFPNPPIKLSAANVTASFVGQDVVVTVAAGAAPDGATVRVFPQVFVEIASINGAEPSFLRGDGGAGIVSGANPVNIFLANPFHLGSAAAVPNPAVLTMDIVVAPRLGQRRLTAAVAVKVAAGPAVVPTSPFFGAAAGNIMGILPVIVQGVAESPLFGIPNTVSPPAAPPGNLLELVLSLASEPSPRKAPRLPTMARLETVAATGTTLPAPDTSIAWQAVLSGARWAAESRSALHAQGNPGNPAGPDVHAPGVATTGALGYDLALHALKRAQPLIPLPASNAGTVLGWVAFSSGDNFDIPVDTAAANTGTGVLLESIAVGCETPWLSSFDTPPANLTVNQMIQNAAGLMNVGAPAITVNINNENRLQREVRREFFAAKQGFRDAQWSLRRAFAEARELVYIESPQFARTARPSGAPQPYEVDLVAELAARLSAHPNLRVIVCTPRLSDFADNFRSFHRQHYAARLEAFNNLQAVAKDRVLLFHPVGFPGRTAYIRTTSVIVDDVWCLTGATHFRRRGMTFDGSAAIASFDRQITDGYSTKVRNFRRSLMAAKMNVPAPAPGQPLNGEWVRLGNPTSAFDVVNDLLQQGGFGRIQSLWPGPTDNTVLAAQPEVADPDGSNGVTLFNTLAGMLAEAGT</sequence>
<dbReference type="EMBL" id="SHKW01000001">
    <property type="protein sequence ID" value="RZU39142.1"/>
    <property type="molecule type" value="Genomic_DNA"/>
</dbReference>
<dbReference type="Proteomes" id="UP000292958">
    <property type="component" value="Unassembled WGS sequence"/>
</dbReference>
<comment type="caution">
    <text evidence="1">The sequence shown here is derived from an EMBL/GenBank/DDBJ whole genome shotgun (WGS) entry which is preliminary data.</text>
</comment>
<evidence type="ECO:0008006" key="3">
    <source>
        <dbReference type="Google" id="ProtNLM"/>
    </source>
</evidence>
<evidence type="ECO:0000313" key="2">
    <source>
        <dbReference type="Proteomes" id="UP000292958"/>
    </source>
</evidence>
<gene>
    <name evidence="1" type="ORF">BDD14_0481</name>
</gene>
<keyword evidence="2" id="KW-1185">Reference proteome</keyword>
<dbReference type="AlphaFoldDB" id="A0A4Q7YN27"/>
<reference evidence="1 2" key="1">
    <citation type="submission" date="2019-02" db="EMBL/GenBank/DDBJ databases">
        <title>Genomic Encyclopedia of Archaeal and Bacterial Type Strains, Phase II (KMG-II): from individual species to whole genera.</title>
        <authorList>
            <person name="Goeker M."/>
        </authorList>
    </citation>
    <scope>NUCLEOTIDE SEQUENCE [LARGE SCALE GENOMIC DNA]</scope>
    <source>
        <strain evidence="1 2">DSM 18101</strain>
    </source>
</reference>
<protein>
    <recommendedName>
        <fullName evidence="3">PLD phosphodiesterase domain-containing protein</fullName>
    </recommendedName>
</protein>
<dbReference type="OrthoDB" id="9814092at2"/>
<organism evidence="1 2">
    <name type="scientific">Edaphobacter modestus</name>
    <dbReference type="NCBI Taxonomy" id="388466"/>
    <lineage>
        <taxon>Bacteria</taxon>
        <taxon>Pseudomonadati</taxon>
        <taxon>Acidobacteriota</taxon>
        <taxon>Terriglobia</taxon>
        <taxon>Terriglobales</taxon>
        <taxon>Acidobacteriaceae</taxon>
        <taxon>Edaphobacter</taxon>
    </lineage>
</organism>
<dbReference type="RefSeq" id="WP_130417398.1">
    <property type="nucleotide sequence ID" value="NZ_SHKW01000001.1"/>
</dbReference>
<evidence type="ECO:0000313" key="1">
    <source>
        <dbReference type="EMBL" id="RZU39142.1"/>
    </source>
</evidence>
<accession>A0A4Q7YN27</accession>
<dbReference type="SUPFAM" id="SSF56024">
    <property type="entry name" value="Phospholipase D/nuclease"/>
    <property type="match status" value="1"/>
</dbReference>
<name>A0A4Q7YN27_9BACT</name>
<proteinExistence type="predicted"/>